<dbReference type="EMBL" id="CP001734">
    <property type="protein sequence ID" value="ACV67656.1"/>
    <property type="molecule type" value="Genomic_DNA"/>
</dbReference>
<dbReference type="STRING" id="485915.Dret_0354"/>
<dbReference type="RefSeq" id="WP_015750815.1">
    <property type="nucleotide sequence ID" value="NC_013223.1"/>
</dbReference>
<dbReference type="InterPro" id="IPR036005">
    <property type="entry name" value="Creatinase/aminopeptidase-like"/>
</dbReference>
<dbReference type="InterPro" id="IPR000994">
    <property type="entry name" value="Pept_M24"/>
</dbReference>
<name>C8X031_DESRD</name>
<dbReference type="PANTHER" id="PTHR46112">
    <property type="entry name" value="AMINOPEPTIDASE"/>
    <property type="match status" value="1"/>
</dbReference>
<dbReference type="KEGG" id="drt:Dret_0354"/>
<sequence>MALLEWHSESTAPTWLALLDQAPESIGIDLPAVRTYRLQRVRQEMQRHNVQALILSDPVNIRYATGARNMQVFSARNAPSRYLVLTANHSILYEFTGCLHLGRGFETIDEVRPSSTASFVAAGPAIADKERAWAQNILATLRELLGGEPETLGLERMNAGVALEIARQGVRVSDAQEPVELARSIKSDEEIKCMMASLQATEIATGHLRDSIRPGITENELWSVLHQSIIALNGDYVETRLLNSGERTNPWFQESSNKVIGPNELIGFDTDVVGCHGYYSDFSRTFHSGPDQPTETQRTLYTMAYEQIQHNLDIIRPGMSFREYADKAWEIPDRYFANRYYLSAHGVGMTGEYPYLYHRADFPDAGYDGTILPNMTLCVESYIGDEGGGEGVKLEEQLLVTENGTELLTHYPFEEDLLR</sequence>
<gene>
    <name evidence="3" type="ordered locus">Dret_0354</name>
</gene>
<dbReference type="HOGENOM" id="CLU_052604_0_0_7"/>
<dbReference type="CDD" id="cd01066">
    <property type="entry name" value="APP_MetAP"/>
    <property type="match status" value="1"/>
</dbReference>
<keyword evidence="4" id="KW-1185">Reference proteome</keyword>
<dbReference type="InterPro" id="IPR029149">
    <property type="entry name" value="Creatin/AminoP/Spt16_N"/>
</dbReference>
<dbReference type="SUPFAM" id="SSF55920">
    <property type="entry name" value="Creatinase/aminopeptidase"/>
    <property type="match status" value="1"/>
</dbReference>
<dbReference type="Pfam" id="PF01321">
    <property type="entry name" value="Creatinase_N"/>
    <property type="match status" value="1"/>
</dbReference>
<evidence type="ECO:0000313" key="3">
    <source>
        <dbReference type="EMBL" id="ACV67656.1"/>
    </source>
</evidence>
<protein>
    <submittedName>
        <fullName evidence="3">Peptidase M24</fullName>
    </submittedName>
</protein>
<evidence type="ECO:0000313" key="4">
    <source>
        <dbReference type="Proteomes" id="UP000001052"/>
    </source>
</evidence>
<dbReference type="InterPro" id="IPR050659">
    <property type="entry name" value="Peptidase_M24B"/>
</dbReference>
<reference evidence="4" key="1">
    <citation type="submission" date="2009-09" db="EMBL/GenBank/DDBJ databases">
        <title>The complete chromosome of Desulfohalobium retbaense DSM 5692.</title>
        <authorList>
            <consortium name="US DOE Joint Genome Institute (JGI-PGF)"/>
            <person name="Lucas S."/>
            <person name="Copeland A."/>
            <person name="Lapidus A."/>
            <person name="Glavina del Rio T."/>
            <person name="Dalin E."/>
            <person name="Tice H."/>
            <person name="Bruce D."/>
            <person name="Goodwin L."/>
            <person name="Pitluck S."/>
            <person name="Kyrpides N."/>
            <person name="Mavromatis K."/>
            <person name="Ivanova N."/>
            <person name="Mikhailova N."/>
            <person name="Munk A.C."/>
            <person name="Brettin T."/>
            <person name="Detter J.C."/>
            <person name="Han C."/>
            <person name="Tapia R."/>
            <person name="Larimer F."/>
            <person name="Land M."/>
            <person name="Hauser L."/>
            <person name="Markowitz V."/>
            <person name="Cheng J.-F."/>
            <person name="Hugenholtz P."/>
            <person name="Woyke T."/>
            <person name="Wu D."/>
            <person name="Spring S."/>
            <person name="Klenk H.-P."/>
            <person name="Eisen J.A."/>
        </authorList>
    </citation>
    <scope>NUCLEOTIDE SEQUENCE [LARGE SCALE GENOMIC DNA]</scope>
    <source>
        <strain evidence="4">DSM 5692</strain>
    </source>
</reference>
<evidence type="ECO:0000259" key="1">
    <source>
        <dbReference type="Pfam" id="PF00557"/>
    </source>
</evidence>
<organism evidence="3 4">
    <name type="scientific">Desulfohalobium retbaense (strain ATCC 49708 / DSM 5692 / JCM 16813 / HR100)</name>
    <dbReference type="NCBI Taxonomy" id="485915"/>
    <lineage>
        <taxon>Bacteria</taxon>
        <taxon>Pseudomonadati</taxon>
        <taxon>Thermodesulfobacteriota</taxon>
        <taxon>Desulfovibrionia</taxon>
        <taxon>Desulfovibrionales</taxon>
        <taxon>Desulfohalobiaceae</taxon>
        <taxon>Desulfohalobium</taxon>
    </lineage>
</organism>
<feature type="domain" description="Peptidase M24" evidence="1">
    <location>
        <begin position="193"/>
        <end position="402"/>
    </location>
</feature>
<accession>C8X031</accession>
<dbReference type="PANTHER" id="PTHR46112:SF2">
    <property type="entry name" value="XAA-PRO AMINOPEPTIDASE P-RELATED"/>
    <property type="match status" value="1"/>
</dbReference>
<evidence type="ECO:0000259" key="2">
    <source>
        <dbReference type="Pfam" id="PF01321"/>
    </source>
</evidence>
<dbReference type="Pfam" id="PF00557">
    <property type="entry name" value="Peptidase_M24"/>
    <property type="match status" value="1"/>
</dbReference>
<dbReference type="Gene3D" id="3.90.230.10">
    <property type="entry name" value="Creatinase/methionine aminopeptidase superfamily"/>
    <property type="match status" value="1"/>
</dbReference>
<dbReference type="eggNOG" id="COG0006">
    <property type="taxonomic scope" value="Bacteria"/>
</dbReference>
<dbReference type="Gene3D" id="3.40.350.10">
    <property type="entry name" value="Creatinase/prolidase N-terminal domain"/>
    <property type="match status" value="1"/>
</dbReference>
<dbReference type="Proteomes" id="UP000001052">
    <property type="component" value="Chromosome"/>
</dbReference>
<proteinExistence type="predicted"/>
<dbReference type="SUPFAM" id="SSF53092">
    <property type="entry name" value="Creatinase/prolidase N-terminal domain"/>
    <property type="match status" value="1"/>
</dbReference>
<dbReference type="OrthoDB" id="9806388at2"/>
<feature type="domain" description="Creatinase N-terminal" evidence="2">
    <location>
        <begin position="37"/>
        <end position="185"/>
    </location>
</feature>
<dbReference type="InterPro" id="IPR000587">
    <property type="entry name" value="Creatinase_N"/>
</dbReference>
<dbReference type="AlphaFoldDB" id="C8X031"/>
<reference evidence="3 4" key="2">
    <citation type="journal article" date="2010" name="Stand. Genomic Sci.">
        <title>Complete genome sequence of Desulfohalobium retbaense type strain (HR(100)).</title>
        <authorList>
            <person name="Spring S."/>
            <person name="Nolan M."/>
            <person name="Lapidus A."/>
            <person name="Glavina Del Rio T."/>
            <person name="Copeland A."/>
            <person name="Tice H."/>
            <person name="Cheng J.F."/>
            <person name="Lucas S."/>
            <person name="Land M."/>
            <person name="Chen F."/>
            <person name="Bruce D."/>
            <person name="Goodwin L."/>
            <person name="Pitluck S."/>
            <person name="Ivanova N."/>
            <person name="Mavromatis K."/>
            <person name="Mikhailova N."/>
            <person name="Pati A."/>
            <person name="Chen A."/>
            <person name="Palaniappan K."/>
            <person name="Hauser L."/>
            <person name="Chang Y.J."/>
            <person name="Jeffries C.D."/>
            <person name="Munk C."/>
            <person name="Kiss H."/>
            <person name="Chain P."/>
            <person name="Han C."/>
            <person name="Brettin T."/>
            <person name="Detter J.C."/>
            <person name="Schuler E."/>
            <person name="Goker M."/>
            <person name="Rohde M."/>
            <person name="Bristow J."/>
            <person name="Eisen J.A."/>
            <person name="Markowitz V."/>
            <person name="Hugenholtz P."/>
            <person name="Kyrpides N.C."/>
            <person name="Klenk H.P."/>
        </authorList>
    </citation>
    <scope>NUCLEOTIDE SEQUENCE [LARGE SCALE GENOMIC DNA]</scope>
    <source>
        <strain evidence="3 4">DSM 5692</strain>
    </source>
</reference>